<feature type="transmembrane region" description="Helical" evidence="8">
    <location>
        <begin position="33"/>
        <end position="56"/>
    </location>
</feature>
<evidence type="ECO:0000256" key="6">
    <source>
        <dbReference type="ARBA" id="ARBA00023065"/>
    </source>
</evidence>
<evidence type="ECO:0000256" key="8">
    <source>
        <dbReference type="RuleBase" id="RU362088"/>
    </source>
</evidence>
<feature type="transmembrane region" description="Helical" evidence="8">
    <location>
        <begin position="68"/>
        <end position="90"/>
    </location>
</feature>
<comment type="caution">
    <text evidence="8">Lacks conserved residue(s) required for the propagation of feature annotation.</text>
</comment>
<keyword evidence="10" id="KW-1185">Reference proteome</keyword>
<dbReference type="InterPro" id="IPR003689">
    <property type="entry name" value="ZIP"/>
</dbReference>
<feature type="transmembrane region" description="Helical" evidence="8">
    <location>
        <begin position="308"/>
        <end position="332"/>
    </location>
</feature>
<proteinExistence type="inferred from homology"/>
<dbReference type="OrthoDB" id="448280at2759"/>
<keyword evidence="4 8" id="KW-0812">Transmembrane</keyword>
<dbReference type="PANTHER" id="PTHR11040">
    <property type="entry name" value="ZINC/IRON TRANSPORTER"/>
    <property type="match status" value="1"/>
</dbReference>
<organism evidence="9 10">
    <name type="scientific">Sphaerosporella brunnea</name>
    <dbReference type="NCBI Taxonomy" id="1250544"/>
    <lineage>
        <taxon>Eukaryota</taxon>
        <taxon>Fungi</taxon>
        <taxon>Dikarya</taxon>
        <taxon>Ascomycota</taxon>
        <taxon>Pezizomycotina</taxon>
        <taxon>Pezizomycetes</taxon>
        <taxon>Pezizales</taxon>
        <taxon>Pyronemataceae</taxon>
        <taxon>Sphaerosporella</taxon>
    </lineage>
</organism>
<comment type="subcellular location">
    <subcellularLocation>
        <location evidence="1 8">Membrane</location>
        <topology evidence="1 8">Multi-pass membrane protein</topology>
    </subcellularLocation>
</comment>
<evidence type="ECO:0000256" key="3">
    <source>
        <dbReference type="ARBA" id="ARBA00022448"/>
    </source>
</evidence>
<dbReference type="GO" id="GO:0005886">
    <property type="term" value="C:plasma membrane"/>
    <property type="evidence" value="ECO:0007669"/>
    <property type="project" value="TreeGrafter"/>
</dbReference>
<evidence type="ECO:0000256" key="7">
    <source>
        <dbReference type="ARBA" id="ARBA00023136"/>
    </source>
</evidence>
<sequence>MSTAVDGLIHLLPRQEAEATPPCLTGNDFNGNIGLRISAVFVILVTSSFGTLFPLIARRVPSVKVPEVVFFLCKFFGSGVIVATAFIHLLEPANAALSNPCLAGPITSYPWAQGIALMSVFSMFFVELMTMRYAKFDSFTGALAQERRPNVSSTSSSISVAKRAPADIEPSTHIHSHEMEQRNSADVVPAECPADHIDVESQSMIDNYVAQLTAVFILEFGVIFHSVFIGLTLAVSGLEFKTLYIVLVFHQMFEGLGLGSRLASMQWPENKRVTPWIMAIAYGLSTPTAIAVGLGVRGTYPPNGQTTLIVNGIFDSISAGILLFTGLVELMAHDFLFSNTMREASAPTLFTAFGSMVLGAGLMALLGKWA</sequence>
<dbReference type="GO" id="GO:0071578">
    <property type="term" value="P:zinc ion import across plasma membrane"/>
    <property type="evidence" value="ECO:0007669"/>
    <property type="project" value="TreeGrafter"/>
</dbReference>
<keyword evidence="7 8" id="KW-0472">Membrane</keyword>
<keyword evidence="6 8" id="KW-0406">Ion transport</keyword>
<accession>A0A5J5EQK0</accession>
<dbReference type="AlphaFoldDB" id="A0A5J5EQK0"/>
<dbReference type="InterPro" id="IPR004698">
    <property type="entry name" value="Zn/Fe_permease_fun/pln"/>
</dbReference>
<feature type="transmembrane region" description="Helical" evidence="8">
    <location>
        <begin position="110"/>
        <end position="129"/>
    </location>
</feature>
<name>A0A5J5EQK0_9PEZI</name>
<dbReference type="FunCoup" id="A0A5J5EQK0">
    <property type="interactions" value="505"/>
</dbReference>
<feature type="transmembrane region" description="Helical" evidence="8">
    <location>
        <begin position="276"/>
        <end position="296"/>
    </location>
</feature>
<dbReference type="NCBIfam" id="TIGR00820">
    <property type="entry name" value="zip"/>
    <property type="match status" value="1"/>
</dbReference>
<reference evidence="9 10" key="1">
    <citation type="submission" date="2019-09" db="EMBL/GenBank/DDBJ databases">
        <title>Draft genome of the ectomycorrhizal ascomycete Sphaerosporella brunnea.</title>
        <authorList>
            <consortium name="DOE Joint Genome Institute"/>
            <person name="Benucci G.M."/>
            <person name="Marozzi G."/>
            <person name="Antonielli L."/>
            <person name="Sanchez S."/>
            <person name="Marco P."/>
            <person name="Wang X."/>
            <person name="Falini L.B."/>
            <person name="Barry K."/>
            <person name="Haridas S."/>
            <person name="Lipzen A."/>
            <person name="Labutti K."/>
            <person name="Grigoriev I.V."/>
            <person name="Murat C."/>
            <person name="Martin F."/>
            <person name="Albertini E."/>
            <person name="Donnini D."/>
            <person name="Bonito G."/>
        </authorList>
    </citation>
    <scope>NUCLEOTIDE SEQUENCE [LARGE SCALE GENOMIC DNA]</scope>
    <source>
        <strain evidence="9 10">Sb_GMNB300</strain>
    </source>
</reference>
<feature type="transmembrane region" description="Helical" evidence="8">
    <location>
        <begin position="344"/>
        <end position="366"/>
    </location>
</feature>
<dbReference type="GO" id="GO:0000007">
    <property type="term" value="F:low-affinity zinc ion transmembrane transporter activity"/>
    <property type="evidence" value="ECO:0007669"/>
    <property type="project" value="TreeGrafter"/>
</dbReference>
<gene>
    <name evidence="9" type="ORF">FN846DRAFT_782299</name>
</gene>
<dbReference type="InParanoid" id="A0A5J5EQK0"/>
<feature type="transmembrane region" description="Helical" evidence="8">
    <location>
        <begin position="212"/>
        <end position="236"/>
    </location>
</feature>
<evidence type="ECO:0000256" key="1">
    <source>
        <dbReference type="ARBA" id="ARBA00004141"/>
    </source>
</evidence>
<evidence type="ECO:0000256" key="4">
    <source>
        <dbReference type="ARBA" id="ARBA00022692"/>
    </source>
</evidence>
<keyword evidence="3 8" id="KW-0813">Transport</keyword>
<dbReference type="Proteomes" id="UP000326924">
    <property type="component" value="Unassembled WGS sequence"/>
</dbReference>
<evidence type="ECO:0000313" key="9">
    <source>
        <dbReference type="EMBL" id="KAA8899519.1"/>
    </source>
</evidence>
<evidence type="ECO:0000256" key="5">
    <source>
        <dbReference type="ARBA" id="ARBA00022989"/>
    </source>
</evidence>
<dbReference type="PANTHER" id="PTHR11040:SF69">
    <property type="entry name" value="ZINC-REGULATED TRANSPORTER 2"/>
    <property type="match status" value="1"/>
</dbReference>
<dbReference type="EMBL" id="VXIS01000165">
    <property type="protein sequence ID" value="KAA8899519.1"/>
    <property type="molecule type" value="Genomic_DNA"/>
</dbReference>
<evidence type="ECO:0000313" key="10">
    <source>
        <dbReference type="Proteomes" id="UP000326924"/>
    </source>
</evidence>
<comment type="similarity">
    <text evidence="2 8">Belongs to the ZIP transporter (TC 2.A.5) family.</text>
</comment>
<protein>
    <submittedName>
        <fullName evidence="9">Putative membrane zinc transporter</fullName>
    </submittedName>
</protein>
<keyword evidence="5 8" id="KW-1133">Transmembrane helix</keyword>
<evidence type="ECO:0000256" key="2">
    <source>
        <dbReference type="ARBA" id="ARBA00006939"/>
    </source>
</evidence>
<dbReference type="Pfam" id="PF02535">
    <property type="entry name" value="Zip"/>
    <property type="match status" value="1"/>
</dbReference>
<comment type="caution">
    <text evidence="9">The sequence shown here is derived from an EMBL/GenBank/DDBJ whole genome shotgun (WGS) entry which is preliminary data.</text>
</comment>